<feature type="domain" description="GST N-terminal" evidence="1">
    <location>
        <begin position="2"/>
        <end position="81"/>
    </location>
</feature>
<evidence type="ECO:0000313" key="2">
    <source>
        <dbReference type="EMBL" id="GAN77449.1"/>
    </source>
</evidence>
<organism evidence="2 3">
    <name type="scientific">Acidisphaera rubrifaciens HS-AP3</name>
    <dbReference type="NCBI Taxonomy" id="1231350"/>
    <lineage>
        <taxon>Bacteria</taxon>
        <taxon>Pseudomonadati</taxon>
        <taxon>Pseudomonadota</taxon>
        <taxon>Alphaproteobacteria</taxon>
        <taxon>Acetobacterales</taxon>
        <taxon>Acetobacteraceae</taxon>
        <taxon>Acidisphaera</taxon>
    </lineage>
</organism>
<evidence type="ECO:0000259" key="1">
    <source>
        <dbReference type="PROSITE" id="PS50404"/>
    </source>
</evidence>
<proteinExistence type="predicted"/>
<dbReference type="InterPro" id="IPR036249">
    <property type="entry name" value="Thioredoxin-like_sf"/>
</dbReference>
<dbReference type="GO" id="GO:0016740">
    <property type="term" value="F:transferase activity"/>
    <property type="evidence" value="ECO:0007669"/>
    <property type="project" value="UniProtKB-KW"/>
</dbReference>
<evidence type="ECO:0000313" key="3">
    <source>
        <dbReference type="Proteomes" id="UP000032680"/>
    </source>
</evidence>
<keyword evidence="3" id="KW-1185">Reference proteome</keyword>
<dbReference type="RefSeq" id="WP_048861530.1">
    <property type="nucleotide sequence ID" value="NZ_BANB01000323.1"/>
</dbReference>
<dbReference type="EMBL" id="BANB01000323">
    <property type="protein sequence ID" value="GAN77449.1"/>
    <property type="molecule type" value="Genomic_DNA"/>
</dbReference>
<dbReference type="OrthoDB" id="5791869at2"/>
<accession>A0A0D6P9A8</accession>
<dbReference type="InterPro" id="IPR004045">
    <property type="entry name" value="Glutathione_S-Trfase_N"/>
</dbReference>
<gene>
    <name evidence="2" type="ORF">Asru_0323_01</name>
</gene>
<dbReference type="PROSITE" id="PS50404">
    <property type="entry name" value="GST_NTER"/>
    <property type="match status" value="1"/>
</dbReference>
<dbReference type="AlphaFoldDB" id="A0A0D6P9A8"/>
<dbReference type="Gene3D" id="3.40.30.110">
    <property type="match status" value="2"/>
</dbReference>
<protein>
    <submittedName>
        <fullName evidence="2">Glutathione S-transferase</fullName>
    </submittedName>
</protein>
<keyword evidence="2" id="KW-0808">Transferase</keyword>
<dbReference type="Proteomes" id="UP000032680">
    <property type="component" value="Unassembled WGS sequence"/>
</dbReference>
<name>A0A0D6P9A8_9PROT</name>
<reference evidence="2 3" key="1">
    <citation type="submission" date="2012-11" db="EMBL/GenBank/DDBJ databases">
        <title>Whole genome sequence of Acidisphaera rubrifaciens HS-AP3.</title>
        <authorList>
            <person name="Azuma Y."/>
            <person name="Higashiura N."/>
            <person name="Hirakawa H."/>
            <person name="Matsushita K."/>
        </authorList>
    </citation>
    <scope>NUCLEOTIDE SEQUENCE [LARGE SCALE GENOMIC DNA]</scope>
    <source>
        <strain evidence="2 3">HS-AP3</strain>
    </source>
</reference>
<dbReference type="SUPFAM" id="SSF47616">
    <property type="entry name" value="GST C-terminal domain-like"/>
    <property type="match status" value="1"/>
</dbReference>
<dbReference type="Pfam" id="PF13417">
    <property type="entry name" value="GST_N_3"/>
    <property type="match status" value="1"/>
</dbReference>
<dbReference type="InterPro" id="IPR036282">
    <property type="entry name" value="Glutathione-S-Trfase_C_sf"/>
</dbReference>
<sequence>MDQLILHHYDFSPYSEAIRLAFGLKDLDWQSVETPPMAPKPDLVPLTAGYRRAPVLQVGADVYCDTRLILREIERRHPKPTLYPWGQIGMASAVGDWWNRLTFFPGAQLATSVMGDQIPPEFIEERRALMGHDFTRAASVAALPVNRQRLHAAIAWLAEMLHGRAFIFGDAPSAADLSTYHILWFIRQNGGAEAEAMLPLAPLRDWTERVAALGHGRRHKMEAQAALDIARHAHPGPARAPADGDPGGLKHGQRVAVRADDYARDPVHGILVAADAETVVIRHEEARVGVVHVHFPRVGYDVVAA</sequence>
<dbReference type="Pfam" id="PF13410">
    <property type="entry name" value="GST_C_2"/>
    <property type="match status" value="1"/>
</dbReference>
<dbReference type="SUPFAM" id="SSF52833">
    <property type="entry name" value="Thioredoxin-like"/>
    <property type="match status" value="1"/>
</dbReference>
<comment type="caution">
    <text evidence="2">The sequence shown here is derived from an EMBL/GenBank/DDBJ whole genome shotgun (WGS) entry which is preliminary data.</text>
</comment>
<dbReference type="CDD" id="cd00570">
    <property type="entry name" value="GST_N_family"/>
    <property type="match status" value="1"/>
</dbReference>